<dbReference type="Proteomes" id="UP000289440">
    <property type="component" value="Chromosome"/>
</dbReference>
<keyword evidence="7 10" id="KW-1133">Transmembrane helix</keyword>
<evidence type="ECO:0000256" key="2">
    <source>
        <dbReference type="ARBA" id="ARBA00022475"/>
    </source>
</evidence>
<name>A0A449A603_9BACT</name>
<keyword evidence="8 10" id="KW-0472">Membrane</keyword>
<evidence type="ECO:0000256" key="8">
    <source>
        <dbReference type="ARBA" id="ARBA00023136"/>
    </source>
</evidence>
<feature type="transmembrane region" description="Helical" evidence="10">
    <location>
        <begin position="21"/>
        <end position="37"/>
    </location>
</feature>
<evidence type="ECO:0000256" key="7">
    <source>
        <dbReference type="ARBA" id="ARBA00022989"/>
    </source>
</evidence>
<keyword evidence="12" id="KW-1185">Reference proteome</keyword>
<keyword evidence="5" id="KW-0064">Aspartyl protease</keyword>
<comment type="similarity">
    <text evidence="1 9">Belongs to the peptidase A8 family.</text>
</comment>
<evidence type="ECO:0000256" key="6">
    <source>
        <dbReference type="ARBA" id="ARBA00022801"/>
    </source>
</evidence>
<sequence length="192" mass="22202">MQNLLKKIKKEWLKTPIKKRIINIFVFWTIITVALLIDQLTKTQIFTNEEFKLGFLKENVHNYGIIGFRPVFHNGVTSGLHKFIGINGIHFLSFLFMIILLFLSFWSEKIIFIITYAICFSGVLGNTIDRIAYVDYGVKDLIFLPWFDTGTFNFADIFIAVSIILVIVATILANVNFKNKKNNIQDDNSEKK</sequence>
<dbReference type="OrthoDB" id="397153at2"/>
<evidence type="ECO:0000256" key="4">
    <source>
        <dbReference type="ARBA" id="ARBA00022692"/>
    </source>
</evidence>
<dbReference type="KEGG" id="mnu:NCTC10166_00664"/>
<dbReference type="GO" id="GO:0016020">
    <property type="term" value="C:membrane"/>
    <property type="evidence" value="ECO:0007669"/>
    <property type="project" value="InterPro"/>
</dbReference>
<reference evidence="11 12" key="1">
    <citation type="submission" date="2019-01" db="EMBL/GenBank/DDBJ databases">
        <authorList>
            <consortium name="Pathogen Informatics"/>
        </authorList>
    </citation>
    <scope>NUCLEOTIDE SEQUENCE [LARGE SCALE GENOMIC DNA]</scope>
    <source>
        <strain evidence="11 12">NCTC10166</strain>
    </source>
</reference>
<evidence type="ECO:0000256" key="1">
    <source>
        <dbReference type="ARBA" id="ARBA00006139"/>
    </source>
</evidence>
<dbReference type="PANTHER" id="PTHR33695:SF1">
    <property type="entry name" value="LIPOPROTEIN SIGNAL PEPTIDASE"/>
    <property type="match status" value="1"/>
</dbReference>
<accession>A0A449A603</accession>
<dbReference type="PANTHER" id="PTHR33695">
    <property type="entry name" value="LIPOPROTEIN SIGNAL PEPTIDASE"/>
    <property type="match status" value="1"/>
</dbReference>
<feature type="transmembrane region" description="Helical" evidence="10">
    <location>
        <begin position="83"/>
        <end position="103"/>
    </location>
</feature>
<evidence type="ECO:0000256" key="3">
    <source>
        <dbReference type="ARBA" id="ARBA00022670"/>
    </source>
</evidence>
<evidence type="ECO:0000313" key="12">
    <source>
        <dbReference type="Proteomes" id="UP000289440"/>
    </source>
</evidence>
<keyword evidence="6" id="KW-0378">Hydrolase</keyword>
<dbReference type="RefSeq" id="WP_129720058.1">
    <property type="nucleotide sequence ID" value="NZ_LR214951.1"/>
</dbReference>
<gene>
    <name evidence="11" type="primary">lspA</name>
    <name evidence="11" type="ORF">NCTC10166_00664</name>
</gene>
<feature type="transmembrane region" description="Helical" evidence="10">
    <location>
        <begin position="110"/>
        <end position="132"/>
    </location>
</feature>
<feature type="transmembrane region" description="Helical" evidence="10">
    <location>
        <begin position="152"/>
        <end position="175"/>
    </location>
</feature>
<dbReference type="EMBL" id="LR214951">
    <property type="protein sequence ID" value="VEU59685.1"/>
    <property type="molecule type" value="Genomic_DNA"/>
</dbReference>
<dbReference type="AlphaFoldDB" id="A0A449A603"/>
<dbReference type="GO" id="GO:0004190">
    <property type="term" value="F:aspartic-type endopeptidase activity"/>
    <property type="evidence" value="ECO:0007669"/>
    <property type="project" value="UniProtKB-KW"/>
</dbReference>
<evidence type="ECO:0000256" key="10">
    <source>
        <dbReference type="SAM" id="Phobius"/>
    </source>
</evidence>
<dbReference type="GO" id="GO:0006508">
    <property type="term" value="P:proteolysis"/>
    <property type="evidence" value="ECO:0007669"/>
    <property type="project" value="UniProtKB-KW"/>
</dbReference>
<proteinExistence type="inferred from homology"/>
<evidence type="ECO:0000256" key="9">
    <source>
        <dbReference type="RuleBase" id="RU004181"/>
    </source>
</evidence>
<dbReference type="PRINTS" id="PR00781">
    <property type="entry name" value="LIPOSIGPTASE"/>
</dbReference>
<keyword evidence="2" id="KW-1003">Cell membrane</keyword>
<keyword evidence="4 10" id="KW-0812">Transmembrane</keyword>
<dbReference type="InterPro" id="IPR001872">
    <property type="entry name" value="Peptidase_A8"/>
</dbReference>
<evidence type="ECO:0000313" key="11">
    <source>
        <dbReference type="EMBL" id="VEU59685.1"/>
    </source>
</evidence>
<organism evidence="11 12">
    <name type="scientific">Mesomycoplasma neurolyticum</name>
    <dbReference type="NCBI Taxonomy" id="2120"/>
    <lineage>
        <taxon>Bacteria</taxon>
        <taxon>Bacillati</taxon>
        <taxon>Mycoplasmatota</taxon>
        <taxon>Mycoplasmoidales</taxon>
        <taxon>Metamycoplasmataceae</taxon>
        <taxon>Mesomycoplasma</taxon>
    </lineage>
</organism>
<dbReference type="Pfam" id="PF01252">
    <property type="entry name" value="Peptidase_A8"/>
    <property type="match status" value="1"/>
</dbReference>
<evidence type="ECO:0000256" key="5">
    <source>
        <dbReference type="ARBA" id="ARBA00022750"/>
    </source>
</evidence>
<keyword evidence="3" id="KW-0645">Protease</keyword>
<keyword evidence="11" id="KW-0449">Lipoprotein</keyword>
<protein>
    <submittedName>
        <fullName evidence="11">Lipoprotein signal peptidase</fullName>
    </submittedName>
</protein>